<evidence type="ECO:0000256" key="4">
    <source>
        <dbReference type="ARBA" id="ARBA00023125"/>
    </source>
</evidence>
<dbReference type="InterPro" id="IPR036390">
    <property type="entry name" value="WH_DNA-bd_sf"/>
</dbReference>
<feature type="compositionally biased region" description="Basic and acidic residues" evidence="6">
    <location>
        <begin position="1"/>
        <end position="19"/>
    </location>
</feature>
<dbReference type="RefSeq" id="WP_404440857.1">
    <property type="nucleotide sequence ID" value="NZ_JAOQBW010000003.1"/>
</dbReference>
<dbReference type="SUPFAM" id="SSF46785">
    <property type="entry name" value="Winged helix' DNA-binding domain"/>
    <property type="match status" value="1"/>
</dbReference>
<feature type="region of interest" description="Disordered" evidence="6">
    <location>
        <begin position="1"/>
        <end position="63"/>
    </location>
</feature>
<proteinExistence type="inferred from homology"/>
<dbReference type="PROSITE" id="PS50949">
    <property type="entry name" value="HTH_GNTR"/>
    <property type="match status" value="1"/>
</dbReference>
<evidence type="ECO:0000313" key="8">
    <source>
        <dbReference type="EMBL" id="MFK3576310.1"/>
    </source>
</evidence>
<dbReference type="Pfam" id="PF00155">
    <property type="entry name" value="Aminotran_1_2"/>
    <property type="match status" value="1"/>
</dbReference>
<keyword evidence="8" id="KW-0808">Transferase</keyword>
<keyword evidence="2" id="KW-0663">Pyridoxal phosphate</keyword>
<dbReference type="InterPro" id="IPR015424">
    <property type="entry name" value="PyrdxlP-dep_Trfase"/>
</dbReference>
<dbReference type="GO" id="GO:0008483">
    <property type="term" value="F:transaminase activity"/>
    <property type="evidence" value="ECO:0007669"/>
    <property type="project" value="UniProtKB-KW"/>
</dbReference>
<dbReference type="CDD" id="cd00609">
    <property type="entry name" value="AAT_like"/>
    <property type="match status" value="1"/>
</dbReference>
<evidence type="ECO:0000256" key="1">
    <source>
        <dbReference type="ARBA" id="ARBA00005384"/>
    </source>
</evidence>
<dbReference type="InterPro" id="IPR015422">
    <property type="entry name" value="PyrdxlP-dep_Trfase_small"/>
</dbReference>
<evidence type="ECO:0000256" key="5">
    <source>
        <dbReference type="ARBA" id="ARBA00023163"/>
    </source>
</evidence>
<dbReference type="EMBL" id="JAOQBW010000003">
    <property type="protein sequence ID" value="MFK3576310.1"/>
    <property type="molecule type" value="Genomic_DNA"/>
</dbReference>
<gene>
    <name evidence="8" type="ORF">OCH74_05480</name>
</gene>
<keyword evidence="4" id="KW-0238">DNA-binding</keyword>
<dbReference type="PANTHER" id="PTHR46577">
    <property type="entry name" value="HTH-TYPE TRANSCRIPTIONAL REGULATORY PROTEIN GABR"/>
    <property type="match status" value="1"/>
</dbReference>
<reference evidence="8 9" key="1">
    <citation type="submission" date="2022-09" db="EMBL/GenBank/DDBJ databases">
        <title>Genome sequencing of four strains from tibetan pig.</title>
        <authorList>
            <person name="Feng J."/>
        </authorList>
    </citation>
    <scope>NUCLEOTIDE SEQUENCE [LARGE SCALE GENOMIC DNA]</scope>
    <source>
        <strain evidence="8 9">11-1-1</strain>
    </source>
</reference>
<dbReference type="PANTHER" id="PTHR46577:SF2">
    <property type="entry name" value="TRANSCRIPTIONAL REGULATORY PROTEIN"/>
    <property type="match status" value="1"/>
</dbReference>
<dbReference type="CDD" id="cd07377">
    <property type="entry name" value="WHTH_GntR"/>
    <property type="match status" value="1"/>
</dbReference>
<keyword evidence="3" id="KW-0805">Transcription regulation</keyword>
<feature type="domain" description="HTH gntR-type" evidence="7">
    <location>
        <begin position="95"/>
        <end position="163"/>
    </location>
</feature>
<comment type="caution">
    <text evidence="8">The sequence shown here is derived from an EMBL/GenBank/DDBJ whole genome shotgun (WGS) entry which is preliminary data.</text>
</comment>
<organism evidence="8 9">
    <name type="scientific">Bifidobacterium thermacidophilum</name>
    <dbReference type="NCBI Taxonomy" id="246618"/>
    <lineage>
        <taxon>Bacteria</taxon>
        <taxon>Bacillati</taxon>
        <taxon>Actinomycetota</taxon>
        <taxon>Actinomycetes</taxon>
        <taxon>Bifidobacteriales</taxon>
        <taxon>Bifidobacteriaceae</taxon>
        <taxon>Bifidobacterium</taxon>
    </lineage>
</organism>
<keyword evidence="5" id="KW-0804">Transcription</keyword>
<dbReference type="Proteomes" id="UP001620273">
    <property type="component" value="Unassembled WGS sequence"/>
</dbReference>
<accession>A0ABW8KRW0</accession>
<protein>
    <submittedName>
        <fullName evidence="8">Aminotransferase class I/II-fold pyridoxal phosphate-dependent enzyme</fullName>
    </submittedName>
</protein>
<dbReference type="Gene3D" id="1.10.10.10">
    <property type="entry name" value="Winged helix-like DNA-binding domain superfamily/Winged helix DNA-binding domain"/>
    <property type="match status" value="1"/>
</dbReference>
<feature type="compositionally biased region" description="Low complexity" evidence="6">
    <location>
        <begin position="41"/>
        <end position="50"/>
    </location>
</feature>
<feature type="compositionally biased region" description="Basic and acidic residues" evidence="6">
    <location>
        <begin position="219"/>
        <end position="235"/>
    </location>
</feature>
<dbReference type="SMART" id="SM00345">
    <property type="entry name" value="HTH_GNTR"/>
    <property type="match status" value="1"/>
</dbReference>
<evidence type="ECO:0000256" key="6">
    <source>
        <dbReference type="SAM" id="MobiDB-lite"/>
    </source>
</evidence>
<dbReference type="InterPro" id="IPR036388">
    <property type="entry name" value="WH-like_DNA-bd_sf"/>
</dbReference>
<dbReference type="InterPro" id="IPR000524">
    <property type="entry name" value="Tscrpt_reg_HTH_GntR"/>
</dbReference>
<dbReference type="InterPro" id="IPR015421">
    <property type="entry name" value="PyrdxlP-dep_Trfase_major"/>
</dbReference>
<evidence type="ECO:0000259" key="7">
    <source>
        <dbReference type="PROSITE" id="PS50949"/>
    </source>
</evidence>
<feature type="region of interest" description="Disordered" evidence="6">
    <location>
        <begin position="211"/>
        <end position="288"/>
    </location>
</feature>
<feature type="compositionally biased region" description="Low complexity" evidence="6">
    <location>
        <begin position="269"/>
        <end position="285"/>
    </location>
</feature>
<evidence type="ECO:0000256" key="3">
    <source>
        <dbReference type="ARBA" id="ARBA00023015"/>
    </source>
</evidence>
<keyword evidence="8" id="KW-0032">Aminotransferase</keyword>
<sequence>MITENKHNDSRIRHPDDVKPGAGSGSGLVDSRDSSDSLALQGPQQSQGGQEPDDSAGTPVLVGAADSGASGIRAGQTLVVEAERLAGFVRTQTARATPQRIVESLTTLVSTEVLPEGTRLPTVRTLAAALRVSPATVSAAYHMLARSGVIHSRGRAGTFVLPQALSEVNIPPASAAPFVGGADGWGARTAMPSVAGARAVFDMSDAGQILETPGDEEESRQHNSEDAGLDGERDAGQAAGRADGMDDGMSEGCADGRDAEPNQSRKSGRNTGASASRASGASASGFDRRASGQMRGFAAVHAPVIDLSRGTPDNTLLPPIRPYLARLGNRRAFVNSYTGPTILPMLEEELRGDWPYDPQAMTMVSGAGDGLALAIATFVRHGDVVIVESPTYPFILDVLRESGAIAVGVPVDAEGMDPNLLFEVLERFSPSAGPTHDQGRRIGMIIIQPRAQNPTGISYTPQRLSVIARVLRMWEQEAAGREIPPILEDDSSGMVADVFAVSLGSLLPDRVIHIRSFSKSHGPDLRLAALSGTREAVDAIVERRRLGAGWVSRFLQELLCEMLADRQAYSTIAGARHTYALRRKTMAALLERFGMQTVPGSGFNMWLPVRDPAAARRILAQEHIRVAEGGRFLPEFRVSASDDDSRVQECVIGGDDWADSGIVGSDVIAGVVGVVGAGVGGVAEVGGGAGTGGVAGTAGVVGAGGVSAAGVGDTGCRAGHDIGDAAYHVADTAGIGTVGAGGFSRASTIGIDGTAATLLTDAGVTQGNAMRVTISQPEAITERVAQCLVQAATA</sequence>
<dbReference type="Gene3D" id="3.90.1150.10">
    <property type="entry name" value="Aspartate Aminotransferase, domain 1"/>
    <property type="match status" value="1"/>
</dbReference>
<dbReference type="InterPro" id="IPR051446">
    <property type="entry name" value="HTH_trans_reg/aminotransferase"/>
</dbReference>
<dbReference type="Gene3D" id="3.40.640.10">
    <property type="entry name" value="Type I PLP-dependent aspartate aminotransferase-like (Major domain)"/>
    <property type="match status" value="1"/>
</dbReference>
<name>A0ABW8KRW0_9BIFI</name>
<comment type="similarity">
    <text evidence="1">In the C-terminal section; belongs to the class-I pyridoxal-phosphate-dependent aminotransferase family.</text>
</comment>
<evidence type="ECO:0000313" key="9">
    <source>
        <dbReference type="Proteomes" id="UP001620273"/>
    </source>
</evidence>
<dbReference type="InterPro" id="IPR004839">
    <property type="entry name" value="Aminotransferase_I/II_large"/>
</dbReference>
<dbReference type="SUPFAM" id="SSF53383">
    <property type="entry name" value="PLP-dependent transferases"/>
    <property type="match status" value="1"/>
</dbReference>
<evidence type="ECO:0000256" key="2">
    <source>
        <dbReference type="ARBA" id="ARBA00022898"/>
    </source>
</evidence>
<keyword evidence="9" id="KW-1185">Reference proteome</keyword>
<dbReference type="Pfam" id="PF00392">
    <property type="entry name" value="GntR"/>
    <property type="match status" value="1"/>
</dbReference>